<feature type="transmembrane region" description="Helical" evidence="6">
    <location>
        <begin position="324"/>
        <end position="349"/>
    </location>
</feature>
<evidence type="ECO:0000256" key="6">
    <source>
        <dbReference type="SAM" id="Phobius"/>
    </source>
</evidence>
<feature type="transmembrane region" description="Helical" evidence="6">
    <location>
        <begin position="222"/>
        <end position="239"/>
    </location>
</feature>
<comment type="similarity">
    <text evidence="2">Belongs to the autoinducer-2 exporter (AI-2E) (TC 2.A.86) family.</text>
</comment>
<dbReference type="PATRIC" id="fig|413882.6.peg.5339"/>
<accession>A0A0G3BQW5</accession>
<keyword evidence="3 6" id="KW-0812">Transmembrane</keyword>
<dbReference type="STRING" id="413882.AAW51_5113"/>
<dbReference type="OrthoDB" id="106838at2"/>
<feature type="transmembrane region" description="Helical" evidence="6">
    <location>
        <begin position="16"/>
        <end position="33"/>
    </location>
</feature>
<organism evidence="7 8">
    <name type="scientific">Caldimonas brevitalea</name>
    <dbReference type="NCBI Taxonomy" id="413882"/>
    <lineage>
        <taxon>Bacteria</taxon>
        <taxon>Pseudomonadati</taxon>
        <taxon>Pseudomonadota</taxon>
        <taxon>Betaproteobacteria</taxon>
        <taxon>Burkholderiales</taxon>
        <taxon>Sphaerotilaceae</taxon>
        <taxon>Caldimonas</taxon>
    </lineage>
</organism>
<evidence type="ECO:0000256" key="2">
    <source>
        <dbReference type="ARBA" id="ARBA00009773"/>
    </source>
</evidence>
<dbReference type="PANTHER" id="PTHR21716">
    <property type="entry name" value="TRANSMEMBRANE PROTEIN"/>
    <property type="match status" value="1"/>
</dbReference>
<dbReference type="AlphaFoldDB" id="A0A0G3BQW5"/>
<sequence>MASPTPNDPLTQEDKFFLLLLVIVSLAFGWILLPFYGAVLWGSIIAILFAPLFRRLLARFGGRRTWAALATLGIVLVIVILPLMLLTSSLVQEGAAVYERIQSGQLNFAAYFQRILASLPSWVTELLQRFGLGDASAMQQRLTTSLAQGSQMIATRVFSIGQDTFNLVVSFFITLYLAFFLIRDGSALSKRVREAIPINARHKQKLFSNFTTVIRATVKGNVLVAIAQGALGGLAFWFLGIHGAVLWSVLMAFLSLLPAVGAGLVWLPVAIYFLATGALAKGLGLIAYGVMVIGLVDNVLRPVLVGKDTKMPDYVVMISTLGGMVVFGLNGFVLGPVIAAMFIAVWNIFAAADQQAHPPAPAAPDERR</sequence>
<name>A0A0G3BQW5_9BURK</name>
<comment type="subcellular location">
    <subcellularLocation>
        <location evidence="1">Membrane</location>
        <topology evidence="1">Multi-pass membrane protein</topology>
    </subcellularLocation>
</comment>
<keyword evidence="8" id="KW-1185">Reference proteome</keyword>
<evidence type="ECO:0000313" key="8">
    <source>
        <dbReference type="Proteomes" id="UP000035352"/>
    </source>
</evidence>
<evidence type="ECO:0000256" key="1">
    <source>
        <dbReference type="ARBA" id="ARBA00004141"/>
    </source>
</evidence>
<keyword evidence="5 6" id="KW-0472">Membrane</keyword>
<dbReference type="RefSeq" id="WP_047196866.1">
    <property type="nucleotide sequence ID" value="NZ_CP011371.1"/>
</dbReference>
<feature type="transmembrane region" description="Helical" evidence="6">
    <location>
        <begin position="66"/>
        <end position="85"/>
    </location>
</feature>
<dbReference type="Proteomes" id="UP000035352">
    <property type="component" value="Chromosome"/>
</dbReference>
<reference evidence="7 8" key="1">
    <citation type="submission" date="2015-05" db="EMBL/GenBank/DDBJ databases">
        <authorList>
            <person name="Tang B."/>
            <person name="Yu Y."/>
        </authorList>
    </citation>
    <scope>NUCLEOTIDE SEQUENCE [LARGE SCALE GENOMIC DNA]</scope>
    <source>
        <strain evidence="7 8">DSM 7029</strain>
    </source>
</reference>
<feature type="transmembrane region" description="Helical" evidence="6">
    <location>
        <begin position="285"/>
        <end position="304"/>
    </location>
</feature>
<dbReference type="KEGG" id="pbh:AAW51_5113"/>
<evidence type="ECO:0000256" key="3">
    <source>
        <dbReference type="ARBA" id="ARBA00022692"/>
    </source>
</evidence>
<dbReference type="PANTHER" id="PTHR21716:SF4">
    <property type="entry name" value="TRANSMEMBRANE PROTEIN 245"/>
    <property type="match status" value="1"/>
</dbReference>
<gene>
    <name evidence="7" type="ORF">AAW51_5113</name>
</gene>
<evidence type="ECO:0000256" key="4">
    <source>
        <dbReference type="ARBA" id="ARBA00022989"/>
    </source>
</evidence>
<evidence type="ECO:0000256" key="5">
    <source>
        <dbReference type="ARBA" id="ARBA00023136"/>
    </source>
</evidence>
<dbReference type="EMBL" id="CP011371">
    <property type="protein sequence ID" value="AKJ31804.1"/>
    <property type="molecule type" value="Genomic_DNA"/>
</dbReference>
<feature type="transmembrane region" description="Helical" evidence="6">
    <location>
        <begin position="164"/>
        <end position="182"/>
    </location>
</feature>
<evidence type="ECO:0000313" key="7">
    <source>
        <dbReference type="EMBL" id="AKJ31804.1"/>
    </source>
</evidence>
<dbReference type="Pfam" id="PF01594">
    <property type="entry name" value="AI-2E_transport"/>
    <property type="match status" value="1"/>
</dbReference>
<proteinExistence type="inferred from homology"/>
<dbReference type="InterPro" id="IPR002549">
    <property type="entry name" value="AI-2E-like"/>
</dbReference>
<keyword evidence="4 6" id="KW-1133">Transmembrane helix</keyword>
<feature type="transmembrane region" description="Helical" evidence="6">
    <location>
        <begin position="245"/>
        <end position="273"/>
    </location>
</feature>
<dbReference type="GO" id="GO:0016020">
    <property type="term" value="C:membrane"/>
    <property type="evidence" value="ECO:0007669"/>
    <property type="project" value="UniProtKB-SubCell"/>
</dbReference>
<protein>
    <submittedName>
        <fullName evidence="7">Membrane protein</fullName>
    </submittedName>
</protein>